<evidence type="ECO:0000256" key="11">
    <source>
        <dbReference type="PROSITE-ProRule" id="PRU01360"/>
    </source>
</evidence>
<evidence type="ECO:0000256" key="5">
    <source>
        <dbReference type="ARBA" id="ARBA00022692"/>
    </source>
</evidence>
<dbReference type="InterPro" id="IPR012910">
    <property type="entry name" value="Plug_dom"/>
</dbReference>
<keyword evidence="8 11" id="KW-0472">Membrane</keyword>
<comment type="caution">
    <text evidence="16">The sequence shown here is derived from an EMBL/GenBank/DDBJ whole genome shotgun (WGS) entry which is preliminary data.</text>
</comment>
<proteinExistence type="inferred from homology"/>
<evidence type="ECO:0000256" key="13">
    <source>
        <dbReference type="RuleBase" id="RU003357"/>
    </source>
</evidence>
<dbReference type="GO" id="GO:0009279">
    <property type="term" value="C:cell outer membrane"/>
    <property type="evidence" value="ECO:0007669"/>
    <property type="project" value="UniProtKB-SubCell"/>
</dbReference>
<dbReference type="AlphaFoldDB" id="A0A923ICD5"/>
<evidence type="ECO:0000256" key="10">
    <source>
        <dbReference type="ARBA" id="ARBA00023237"/>
    </source>
</evidence>
<name>A0A923ICD5_9BURK</name>
<dbReference type="PANTHER" id="PTHR30069">
    <property type="entry name" value="TONB-DEPENDENT OUTER MEMBRANE RECEPTOR"/>
    <property type="match status" value="1"/>
</dbReference>
<evidence type="ECO:0000256" key="12">
    <source>
        <dbReference type="PROSITE-ProRule" id="PRU10144"/>
    </source>
</evidence>
<keyword evidence="10 11" id="KW-0998">Cell outer membrane</keyword>
<dbReference type="InterPro" id="IPR010917">
    <property type="entry name" value="TonB_rcpt_CS"/>
</dbReference>
<keyword evidence="17" id="KW-1185">Reference proteome</keyword>
<keyword evidence="6" id="KW-0732">Signal</keyword>
<evidence type="ECO:0000256" key="3">
    <source>
        <dbReference type="ARBA" id="ARBA00022448"/>
    </source>
</evidence>
<keyword evidence="5 11" id="KW-0812">Transmembrane</keyword>
<evidence type="ECO:0000256" key="7">
    <source>
        <dbReference type="ARBA" id="ARBA00023077"/>
    </source>
</evidence>
<dbReference type="GO" id="GO:0044718">
    <property type="term" value="P:siderophore transmembrane transport"/>
    <property type="evidence" value="ECO:0007669"/>
    <property type="project" value="TreeGrafter"/>
</dbReference>
<dbReference type="EMBL" id="JACOGG010000021">
    <property type="protein sequence ID" value="MBC3936825.1"/>
    <property type="molecule type" value="Genomic_DNA"/>
</dbReference>
<dbReference type="InterPro" id="IPR000531">
    <property type="entry name" value="Beta-barrel_TonB"/>
</dbReference>
<sequence>MMKSHLRSLADCGLTSAMPALTFGLTTKSYSAPQRRMPGLSTVQLAIHALLTGMLSLAASAQAQEKTAVYPETGLAQKRLPDIQVQAKKESLADKQKKRITSEEMTARNVVSMADIVRYEPLISVPVALSGSGNIWDGAGSTGFHIRGIEGNRIGMDLDGIAMPEAAPKPDGVTLNSFASGREYVDVETLRSVQIGHSATGGAGLGGGVGFVSKAPSDFVSQDGDRYAGYRAGYQSADRSQFHTLTGASQSGHWQTMAVAVYRKGQETSSKGDVPANPDQWHSSAVLAKLAYQPTATQNYVFTLDGYERNHERQLNNKQGGLYPDGAAQDSVTRRQRISLEHSAQIDSGWLDSINSQIYWQDAKVSENTQARYLFGGKAYQRQILTSYDNNSYGVSTQLMKQWTPQHQTYVNVQASHISSKRPWLEDRTVVATGAHQITSKNRMADMDADQLALTVKDEQQWMWNQQRISLTPSLRADYRKLKPVNLQQYVVAVPAAAHEIRTESDTVLTPAIELAVGLGRDLDVYAQYKHGNRLPSAAERTGTFDSFSYTGAGNGYAVLGNPRLKKESSDAAELGLRGSPVRGWQLRSALFYTRYHDFIEYVAQAPDPVNYPSITYGLYRPENIGEVTTRGIEASSRFELGAWVPALTGYAVDLAAGYTRGDALNQKTGQRAALASVAPAKFSAGLNYDDPAGRFGIAVYARHMAGKQAPDDVISGIATARFAVPAHSVVDVSSWWRISQQFRVQAAINNLADRKYWDYASARGLAAGTTAAALADIERQAQPGRQFSVTMNLNF</sequence>
<dbReference type="InterPro" id="IPR036942">
    <property type="entry name" value="Beta-barrel_TonB_sf"/>
</dbReference>
<evidence type="ECO:0000256" key="9">
    <source>
        <dbReference type="ARBA" id="ARBA00023170"/>
    </source>
</evidence>
<dbReference type="SUPFAM" id="SSF56935">
    <property type="entry name" value="Porins"/>
    <property type="match status" value="1"/>
</dbReference>
<evidence type="ECO:0000313" key="17">
    <source>
        <dbReference type="Proteomes" id="UP000612361"/>
    </source>
</evidence>
<dbReference type="PROSITE" id="PS01156">
    <property type="entry name" value="TONB_DEPENDENT_REC_2"/>
    <property type="match status" value="1"/>
</dbReference>
<dbReference type="GO" id="GO:0015344">
    <property type="term" value="F:siderophore uptake transmembrane transporter activity"/>
    <property type="evidence" value="ECO:0007669"/>
    <property type="project" value="TreeGrafter"/>
</dbReference>
<protein>
    <submittedName>
        <fullName evidence="16">TonB-dependent receptor</fullName>
    </submittedName>
</protein>
<evidence type="ECO:0000313" key="16">
    <source>
        <dbReference type="EMBL" id="MBC3936825.1"/>
    </source>
</evidence>
<dbReference type="PROSITE" id="PS52016">
    <property type="entry name" value="TONB_DEPENDENT_REC_3"/>
    <property type="match status" value="1"/>
</dbReference>
<comment type="subcellular location">
    <subcellularLocation>
        <location evidence="1 11">Cell outer membrane</location>
        <topology evidence="1 11">Multi-pass membrane protein</topology>
    </subcellularLocation>
</comment>
<dbReference type="RefSeq" id="WP_186882356.1">
    <property type="nucleotide sequence ID" value="NZ_JACOGG010000021.1"/>
</dbReference>
<comment type="similarity">
    <text evidence="2 11 13">Belongs to the TonB-dependent receptor family.</text>
</comment>
<feature type="domain" description="TonB-dependent receptor plug" evidence="15">
    <location>
        <begin position="99"/>
        <end position="208"/>
    </location>
</feature>
<dbReference type="PANTHER" id="PTHR30069:SF29">
    <property type="entry name" value="HEMOGLOBIN AND HEMOGLOBIN-HAPTOGLOBIN-BINDING PROTEIN 1-RELATED"/>
    <property type="match status" value="1"/>
</dbReference>
<evidence type="ECO:0000256" key="6">
    <source>
        <dbReference type="ARBA" id="ARBA00022729"/>
    </source>
</evidence>
<dbReference type="InterPro" id="IPR037066">
    <property type="entry name" value="Plug_dom_sf"/>
</dbReference>
<keyword evidence="3 11" id="KW-0813">Transport</keyword>
<evidence type="ECO:0000256" key="1">
    <source>
        <dbReference type="ARBA" id="ARBA00004571"/>
    </source>
</evidence>
<evidence type="ECO:0000256" key="2">
    <source>
        <dbReference type="ARBA" id="ARBA00009810"/>
    </source>
</evidence>
<dbReference type="Pfam" id="PF07715">
    <property type="entry name" value="Plug"/>
    <property type="match status" value="1"/>
</dbReference>
<dbReference type="Gene3D" id="2.170.130.10">
    <property type="entry name" value="TonB-dependent receptor, plug domain"/>
    <property type="match status" value="1"/>
</dbReference>
<keyword evidence="4 11" id="KW-1134">Transmembrane beta strand</keyword>
<evidence type="ECO:0000256" key="4">
    <source>
        <dbReference type="ARBA" id="ARBA00022452"/>
    </source>
</evidence>
<dbReference type="Gene3D" id="2.40.170.20">
    <property type="entry name" value="TonB-dependent receptor, beta-barrel domain"/>
    <property type="match status" value="1"/>
</dbReference>
<evidence type="ECO:0000259" key="15">
    <source>
        <dbReference type="Pfam" id="PF07715"/>
    </source>
</evidence>
<accession>A0A923ICD5</accession>
<gene>
    <name evidence="16" type="ORF">H8K47_15785</name>
</gene>
<dbReference type="InterPro" id="IPR039426">
    <property type="entry name" value="TonB-dep_rcpt-like"/>
</dbReference>
<dbReference type="Pfam" id="PF00593">
    <property type="entry name" value="TonB_dep_Rec_b-barrel"/>
    <property type="match status" value="1"/>
</dbReference>
<evidence type="ECO:0000256" key="8">
    <source>
        <dbReference type="ARBA" id="ARBA00023136"/>
    </source>
</evidence>
<feature type="domain" description="TonB-dependent receptor-like beta-barrel" evidence="14">
    <location>
        <begin position="293"/>
        <end position="752"/>
    </location>
</feature>
<keyword evidence="7 13" id="KW-0798">TonB box</keyword>
<dbReference type="Proteomes" id="UP000612361">
    <property type="component" value="Unassembled WGS sequence"/>
</dbReference>
<reference evidence="16" key="1">
    <citation type="submission" date="2020-08" db="EMBL/GenBank/DDBJ databases">
        <title>Novel species isolated from subtropical streams in China.</title>
        <authorList>
            <person name="Lu H."/>
        </authorList>
    </citation>
    <scope>NUCLEOTIDE SEQUENCE</scope>
    <source>
        <strain evidence="16">CY7W</strain>
    </source>
</reference>
<organism evidence="16 17">
    <name type="scientific">Undibacterium rugosum</name>
    <dbReference type="NCBI Taxonomy" id="2762291"/>
    <lineage>
        <taxon>Bacteria</taxon>
        <taxon>Pseudomonadati</taxon>
        <taxon>Pseudomonadota</taxon>
        <taxon>Betaproteobacteria</taxon>
        <taxon>Burkholderiales</taxon>
        <taxon>Oxalobacteraceae</taxon>
        <taxon>Undibacterium</taxon>
    </lineage>
</organism>
<feature type="short sequence motif" description="TonB C-terminal box" evidence="12">
    <location>
        <begin position="779"/>
        <end position="796"/>
    </location>
</feature>
<keyword evidence="9 16" id="KW-0675">Receptor</keyword>
<evidence type="ECO:0000259" key="14">
    <source>
        <dbReference type="Pfam" id="PF00593"/>
    </source>
</evidence>